<evidence type="ECO:0000256" key="4">
    <source>
        <dbReference type="ARBA" id="ARBA00022679"/>
    </source>
</evidence>
<evidence type="ECO:0000259" key="7">
    <source>
        <dbReference type="Pfam" id="PF00155"/>
    </source>
</evidence>
<sequence length="301" mass="34216">MSFTPSRNAGNFKKNLWIEFTALAAKYAKANIGQGFYDGPFPTFLAKILRDVAEHPEKTEWHQYTSGFGHSRLVIFFFFFFKCFIDLNIFEPAFDSYVPQIKMAGGVPVVVLLELSGNPTHSSEYRFDPQILESKITPRTKMIILNNPHNPTGKLFTRDELEIIASVAKKHNLIVVSDEVYEWHVYGHSKKMIRFASLPGMFDRTVTIGSAGKAFSVTGWKIGWALAPEILLRPLKSVHQDFVYTCCTPVQEALARAFEQELELFDSKPENSYLLKIMADDLLLKRDRMAKLLQSVGIKPV</sequence>
<evidence type="ECO:0000256" key="3">
    <source>
        <dbReference type="ARBA" id="ARBA00022576"/>
    </source>
</evidence>
<proteinExistence type="inferred from homology"/>
<dbReference type="Pfam" id="PF00155">
    <property type="entry name" value="Aminotran_1_2"/>
    <property type="match status" value="1"/>
</dbReference>
<dbReference type="OrthoDB" id="2414662at2759"/>
<evidence type="ECO:0000256" key="1">
    <source>
        <dbReference type="ARBA" id="ARBA00001933"/>
    </source>
</evidence>
<dbReference type="GO" id="GO:0016212">
    <property type="term" value="F:kynurenine-oxoglutarate transaminase activity"/>
    <property type="evidence" value="ECO:0007669"/>
    <property type="project" value="TreeGrafter"/>
</dbReference>
<evidence type="ECO:0000313" key="9">
    <source>
        <dbReference type="Proteomes" id="UP000274131"/>
    </source>
</evidence>
<dbReference type="GO" id="GO:0030170">
    <property type="term" value="F:pyridoxal phosphate binding"/>
    <property type="evidence" value="ECO:0007669"/>
    <property type="project" value="InterPro"/>
</dbReference>
<dbReference type="PANTHER" id="PTHR43807">
    <property type="entry name" value="FI04487P"/>
    <property type="match status" value="1"/>
</dbReference>
<evidence type="ECO:0000313" key="8">
    <source>
        <dbReference type="EMBL" id="VDD97303.1"/>
    </source>
</evidence>
<keyword evidence="9" id="KW-1185">Reference proteome</keyword>
<accession>A0A0N4VPF8</accession>
<comment type="pathway">
    <text evidence="6">Amino-acid degradation; L-kynurenine degradation; kynurenate from L-kynurenine: step 1/2.</text>
</comment>
<keyword evidence="5" id="KW-0663">Pyridoxal phosphate</keyword>
<name>A0A0N4VPF8_ENTVE</name>
<dbReference type="InterPro" id="IPR015422">
    <property type="entry name" value="PyrdxlP-dep_Trfase_small"/>
</dbReference>
<reference evidence="10" key="1">
    <citation type="submission" date="2017-02" db="UniProtKB">
        <authorList>
            <consortium name="WormBaseParasite"/>
        </authorList>
    </citation>
    <scope>IDENTIFICATION</scope>
</reference>
<dbReference type="EMBL" id="UXUI01013342">
    <property type="protein sequence ID" value="VDD97303.1"/>
    <property type="molecule type" value="Genomic_DNA"/>
</dbReference>
<dbReference type="InterPro" id="IPR015421">
    <property type="entry name" value="PyrdxlP-dep_Trfase_major"/>
</dbReference>
<dbReference type="PANTHER" id="PTHR43807:SF20">
    <property type="entry name" value="FI04487P"/>
    <property type="match status" value="1"/>
</dbReference>
<dbReference type="GO" id="GO:0005739">
    <property type="term" value="C:mitochondrion"/>
    <property type="evidence" value="ECO:0007669"/>
    <property type="project" value="TreeGrafter"/>
</dbReference>
<dbReference type="Proteomes" id="UP000274131">
    <property type="component" value="Unassembled WGS sequence"/>
</dbReference>
<dbReference type="InterPro" id="IPR015424">
    <property type="entry name" value="PyrdxlP-dep_Trfase"/>
</dbReference>
<dbReference type="InterPro" id="IPR004839">
    <property type="entry name" value="Aminotransferase_I/II_large"/>
</dbReference>
<dbReference type="Gene3D" id="3.90.1150.10">
    <property type="entry name" value="Aspartate Aminotransferase, domain 1"/>
    <property type="match status" value="2"/>
</dbReference>
<dbReference type="InterPro" id="IPR051326">
    <property type="entry name" value="Kynurenine-oxoglutarate_AT"/>
</dbReference>
<feature type="domain" description="Aminotransferase class I/classII large" evidence="7">
    <location>
        <begin position="45"/>
        <end position="299"/>
    </location>
</feature>
<evidence type="ECO:0000256" key="2">
    <source>
        <dbReference type="ARBA" id="ARBA00007441"/>
    </source>
</evidence>
<reference evidence="8 9" key="2">
    <citation type="submission" date="2018-10" db="EMBL/GenBank/DDBJ databases">
        <authorList>
            <consortium name="Pathogen Informatics"/>
        </authorList>
    </citation>
    <scope>NUCLEOTIDE SEQUENCE [LARGE SCALE GENOMIC DNA]</scope>
</reference>
<dbReference type="Gene3D" id="3.40.640.10">
    <property type="entry name" value="Type I PLP-dependent aspartate aminotransferase-like (Major domain)"/>
    <property type="match status" value="2"/>
</dbReference>
<keyword evidence="3" id="KW-0032">Aminotransferase</keyword>
<dbReference type="WBParaSite" id="EVEC_0001288701-mRNA-1">
    <property type="protein sequence ID" value="EVEC_0001288701-mRNA-1"/>
    <property type="gene ID" value="EVEC_0001288701"/>
</dbReference>
<organism evidence="10">
    <name type="scientific">Enterobius vermicularis</name>
    <name type="common">Human pinworm</name>
    <dbReference type="NCBI Taxonomy" id="51028"/>
    <lineage>
        <taxon>Eukaryota</taxon>
        <taxon>Metazoa</taxon>
        <taxon>Ecdysozoa</taxon>
        <taxon>Nematoda</taxon>
        <taxon>Chromadorea</taxon>
        <taxon>Rhabditida</taxon>
        <taxon>Spirurina</taxon>
        <taxon>Oxyuridomorpha</taxon>
        <taxon>Oxyuroidea</taxon>
        <taxon>Oxyuridae</taxon>
        <taxon>Enterobius</taxon>
    </lineage>
</organism>
<dbReference type="SUPFAM" id="SSF53383">
    <property type="entry name" value="PLP-dependent transferases"/>
    <property type="match status" value="1"/>
</dbReference>
<dbReference type="STRING" id="51028.A0A0N4VPF8"/>
<protein>
    <submittedName>
        <fullName evidence="10">Aminotran_1_2 domain-containing protein</fullName>
    </submittedName>
</protein>
<keyword evidence="4" id="KW-0808">Transferase</keyword>
<comment type="similarity">
    <text evidence="2">Belongs to the class-I pyridoxal-phosphate-dependent aminotransferase family.</text>
</comment>
<dbReference type="CDD" id="cd00609">
    <property type="entry name" value="AAT_like"/>
    <property type="match status" value="1"/>
</dbReference>
<dbReference type="FunFam" id="3.40.640.10:FF:000024">
    <property type="entry name" value="Kynurenine--oxoglutarate transaminase 3"/>
    <property type="match status" value="1"/>
</dbReference>
<evidence type="ECO:0000256" key="6">
    <source>
        <dbReference type="ARBA" id="ARBA00024016"/>
    </source>
</evidence>
<dbReference type="AlphaFoldDB" id="A0A0N4VPF8"/>
<gene>
    <name evidence="8" type="ORF">EVEC_LOCUS12054</name>
</gene>
<evidence type="ECO:0000256" key="5">
    <source>
        <dbReference type="ARBA" id="ARBA00022898"/>
    </source>
</evidence>
<evidence type="ECO:0000313" key="10">
    <source>
        <dbReference type="WBParaSite" id="EVEC_0001288701-mRNA-1"/>
    </source>
</evidence>
<comment type="cofactor">
    <cofactor evidence="1">
        <name>pyridoxal 5'-phosphate</name>
        <dbReference type="ChEBI" id="CHEBI:597326"/>
    </cofactor>
</comment>